<reference evidence="2" key="1">
    <citation type="submission" date="2023-06" db="EMBL/GenBank/DDBJ databases">
        <authorList>
            <person name="Delattre M."/>
        </authorList>
    </citation>
    <scope>NUCLEOTIDE SEQUENCE</scope>
    <source>
        <strain evidence="2">AF72</strain>
    </source>
</reference>
<feature type="compositionally biased region" description="Low complexity" evidence="1">
    <location>
        <begin position="534"/>
        <end position="543"/>
    </location>
</feature>
<feature type="compositionally biased region" description="Basic residues" evidence="1">
    <location>
        <begin position="800"/>
        <end position="811"/>
    </location>
</feature>
<feature type="compositionally biased region" description="Basic and acidic residues" evidence="1">
    <location>
        <begin position="388"/>
        <end position="402"/>
    </location>
</feature>
<feature type="compositionally biased region" description="Basic residues" evidence="1">
    <location>
        <begin position="722"/>
        <end position="733"/>
    </location>
</feature>
<sequence>MLESDDLGGDGFDWDQQRIDRMMDRLRQLFALFKRTLPEPRYDLWIGLYKKFFVGTVTVKEFADQTGDILQGALQAENGEVRAALWEIARTNLRWKRRQRDYDSNGQPLPLRSIVTFGDRRALLAIRCAERGASFERELVDVLVEAGNDYIQELVLSSCPQADGIDGFIETAGAQGPFGIPDLHHLLRKRSTDPELPEEMRELAARQLATTIEKTTEAQRTARPPRWDAEADEEDEDLYADAFDLDEFEADVLGQPVREDDDDQGKMKAYEEVDSDEEEHEMEDGTLAGVEQLSQRVDDHDLTLDLLEESESEEEEEPEEKEHDKKQPPTRPKKDEEEELDTKKPPTSPEKDEEHEPVEEELDKKSPIKPKKALPALVDYDEEEEEQLLEHDIPPSPVEKETLTGNAAKSGAEAEQPHFDGRGDHNEEMARNREADDSADDLDMTATMGQFDDALDVQHQELNNTLDEAKSNASASSAGEAAQTAGRGDDVVKRSKDNGDGGWLADWRKTVNLTASAGDDQAEAAQPGGRGDGDALAAALGDDISFSDQPGPSKRFNDLLQSMPNDVVLPPNSDDERDEDVPPPSPEPVPRPTARKTRSQSVAEKAPPKKRQPPKSRASPRAPKSGRNAKAVLDADDDDKVSPAKRKRTSSHYDDDPPYNPRRGPAKSKKPAKPKKPTAASRSKSKGRRVDDQLDDGNESDFDNLPENDDCSDSADKPGPSKPKKKSPPKKEKKMVNNMKEGEEEESDDGYNPKKHKKPTAPSRSNRGGDDQPVDGDAFDFNNWPENDDFSDPDKPGPSKPKRKGPPKREKKMANNIKEDKGHGEEDEVDTKSNNNKKKPASSKKKPKEAEEDDGWWLRNELMNRVWQEEADEEEEQEDEHEKKRPVTRSRSHKKK</sequence>
<comment type="caution">
    <text evidence="2">The sequence shown here is derived from an EMBL/GenBank/DDBJ whole genome shotgun (WGS) entry which is preliminary data.</text>
</comment>
<feature type="compositionally biased region" description="Acidic residues" evidence="1">
    <location>
        <begin position="693"/>
        <end position="713"/>
    </location>
</feature>
<feature type="compositionally biased region" description="Pro residues" evidence="1">
    <location>
        <begin position="582"/>
        <end position="591"/>
    </location>
</feature>
<protein>
    <submittedName>
        <fullName evidence="2">Uncharacterized protein</fullName>
    </submittedName>
</protein>
<feature type="region of interest" description="Disordered" evidence="1">
    <location>
        <begin position="460"/>
        <end position="896"/>
    </location>
</feature>
<feature type="compositionally biased region" description="Basic residues" evidence="1">
    <location>
        <begin position="886"/>
        <end position="896"/>
    </location>
</feature>
<feature type="compositionally biased region" description="Acidic residues" evidence="1">
    <location>
        <begin position="272"/>
        <end position="284"/>
    </location>
</feature>
<proteinExistence type="predicted"/>
<accession>A0AA36C3X8</accession>
<feature type="region of interest" description="Disordered" evidence="1">
    <location>
        <begin position="250"/>
        <end position="443"/>
    </location>
</feature>
<dbReference type="Proteomes" id="UP001177023">
    <property type="component" value="Unassembled WGS sequence"/>
</dbReference>
<feature type="compositionally biased region" description="Basic residues" evidence="1">
    <location>
        <begin position="835"/>
        <end position="847"/>
    </location>
</feature>
<feature type="compositionally biased region" description="Low complexity" evidence="1">
    <location>
        <begin position="471"/>
        <end position="485"/>
    </location>
</feature>
<organism evidence="2 3">
    <name type="scientific">Mesorhabditis spiculigera</name>
    <dbReference type="NCBI Taxonomy" id="96644"/>
    <lineage>
        <taxon>Eukaryota</taxon>
        <taxon>Metazoa</taxon>
        <taxon>Ecdysozoa</taxon>
        <taxon>Nematoda</taxon>
        <taxon>Chromadorea</taxon>
        <taxon>Rhabditida</taxon>
        <taxon>Rhabditina</taxon>
        <taxon>Rhabditomorpha</taxon>
        <taxon>Rhabditoidea</taxon>
        <taxon>Rhabditidae</taxon>
        <taxon>Mesorhabditinae</taxon>
        <taxon>Mesorhabditis</taxon>
    </lineage>
</organism>
<keyword evidence="3" id="KW-1185">Reference proteome</keyword>
<feature type="compositionally biased region" description="Acidic residues" evidence="1">
    <location>
        <begin position="306"/>
        <end position="319"/>
    </location>
</feature>
<name>A0AA36C3X8_9BILA</name>
<dbReference type="EMBL" id="CATQJA010000153">
    <property type="protein sequence ID" value="CAJ0557913.1"/>
    <property type="molecule type" value="Genomic_DNA"/>
</dbReference>
<evidence type="ECO:0000256" key="1">
    <source>
        <dbReference type="SAM" id="MobiDB-lite"/>
    </source>
</evidence>
<feature type="compositionally biased region" description="Basic and acidic residues" evidence="1">
    <location>
        <begin position="415"/>
        <end position="436"/>
    </location>
</feature>
<feature type="non-terminal residue" evidence="2">
    <location>
        <position position="1"/>
    </location>
</feature>
<feature type="compositionally biased region" description="Basic and acidic residues" evidence="1">
    <location>
        <begin position="320"/>
        <end position="354"/>
    </location>
</feature>
<gene>
    <name evidence="2" type="ORF">MSPICULIGERA_LOCUS660</name>
</gene>
<evidence type="ECO:0000313" key="2">
    <source>
        <dbReference type="EMBL" id="CAJ0557913.1"/>
    </source>
</evidence>
<feature type="compositionally biased region" description="Basic and acidic residues" evidence="1">
    <location>
        <begin position="487"/>
        <end position="499"/>
    </location>
</feature>
<evidence type="ECO:0000313" key="3">
    <source>
        <dbReference type="Proteomes" id="UP001177023"/>
    </source>
</evidence>
<feature type="compositionally biased region" description="Basic residues" evidence="1">
    <location>
        <begin position="664"/>
        <end position="676"/>
    </location>
</feature>
<feature type="region of interest" description="Disordered" evidence="1">
    <location>
        <begin position="214"/>
        <end position="234"/>
    </location>
</feature>
<feature type="compositionally biased region" description="Acidic residues" evidence="1">
    <location>
        <begin position="869"/>
        <end position="879"/>
    </location>
</feature>
<dbReference type="AlphaFoldDB" id="A0AA36C3X8"/>